<dbReference type="EMBL" id="QFFZ01000004">
    <property type="protein sequence ID" value="TEB13037.1"/>
    <property type="molecule type" value="Genomic_DNA"/>
</dbReference>
<protein>
    <submittedName>
        <fullName evidence="2">Methenyltetrahydrofolate cyclohydrolase</fullName>
        <ecNumber evidence="2">3.5.4.9</ecNumber>
    </submittedName>
</protein>
<gene>
    <name evidence="2" type="primary">fchA_1</name>
    <name evidence="2" type="ORF">Pmgp_00675</name>
</gene>
<proteinExistence type="predicted"/>
<dbReference type="GO" id="GO:0004477">
    <property type="term" value="F:methenyltetrahydrofolate cyclohydrolase activity"/>
    <property type="evidence" value="ECO:0007669"/>
    <property type="project" value="UniProtKB-EC"/>
</dbReference>
<keyword evidence="2" id="KW-0378">Hydrolase</keyword>
<reference evidence="2 3" key="1">
    <citation type="journal article" date="2018" name="Environ. Microbiol.">
        <title>Novel energy conservation strategies and behaviour of Pelotomaculum schinkii driving syntrophic propionate catabolism.</title>
        <authorList>
            <person name="Hidalgo-Ahumada C.A.P."/>
            <person name="Nobu M.K."/>
            <person name="Narihiro T."/>
            <person name="Tamaki H."/>
            <person name="Liu W.T."/>
            <person name="Kamagata Y."/>
            <person name="Stams A.J.M."/>
            <person name="Imachi H."/>
            <person name="Sousa D.Z."/>
        </authorList>
    </citation>
    <scope>NUCLEOTIDE SEQUENCE [LARGE SCALE GENOMIC DNA]</scope>
    <source>
        <strain evidence="2 3">MGP</strain>
    </source>
</reference>
<dbReference type="Proteomes" id="UP000297597">
    <property type="component" value="Unassembled WGS sequence"/>
</dbReference>
<dbReference type="Gene3D" id="1.20.120.680">
    <property type="entry name" value="Formiminotetrahydrofolate cyclodeaminase monomer, up-and-down helical bundle"/>
    <property type="match status" value="1"/>
</dbReference>
<organism evidence="2 3">
    <name type="scientific">Pelotomaculum propionicicum</name>
    <dbReference type="NCBI Taxonomy" id="258475"/>
    <lineage>
        <taxon>Bacteria</taxon>
        <taxon>Bacillati</taxon>
        <taxon>Bacillota</taxon>
        <taxon>Clostridia</taxon>
        <taxon>Eubacteriales</taxon>
        <taxon>Desulfotomaculaceae</taxon>
        <taxon>Pelotomaculum</taxon>
    </lineage>
</organism>
<evidence type="ECO:0000313" key="3">
    <source>
        <dbReference type="Proteomes" id="UP000297597"/>
    </source>
</evidence>
<evidence type="ECO:0000259" key="1">
    <source>
        <dbReference type="Pfam" id="PF04961"/>
    </source>
</evidence>
<dbReference type="EC" id="3.5.4.9" evidence="2"/>
<dbReference type="SUPFAM" id="SSF101262">
    <property type="entry name" value="Methenyltetrahydrofolate cyclohydrolase-like"/>
    <property type="match status" value="1"/>
</dbReference>
<dbReference type="InterPro" id="IPR007044">
    <property type="entry name" value="Cyclodeamin/CycHdrlase"/>
</dbReference>
<dbReference type="RefSeq" id="WP_134212552.1">
    <property type="nucleotide sequence ID" value="NZ_QFFZ01000004.1"/>
</dbReference>
<sequence length="211" mass="22367">MSDLFDCSFRKILAVSASDAPTPGGGSVSALAGALGVAMAAMVGSLTMGKPKYAGVEAEVRDITGRAYLLMAGLEKLTAADIDAFGRFMDAYRMPKSSDEEKARREEAVQKAVKAAAGVPLDIAKTLLEALVITEKISRIGNKMAVSDAGVAAYICEAALQAVLLNVDINLPLINDLEFAAKMRDERTQIAEKAERLKEMAVAAVRERMLG</sequence>
<feature type="domain" description="Cyclodeaminase/cyclohydrolase" evidence="1">
    <location>
        <begin position="10"/>
        <end position="187"/>
    </location>
</feature>
<accession>A0A4Y7RXL7</accession>
<evidence type="ECO:0000313" key="2">
    <source>
        <dbReference type="EMBL" id="TEB13037.1"/>
    </source>
</evidence>
<name>A0A4Y7RXL7_9FIRM</name>
<dbReference type="Pfam" id="PF04961">
    <property type="entry name" value="FTCD_C"/>
    <property type="match status" value="1"/>
</dbReference>
<comment type="caution">
    <text evidence="2">The sequence shown here is derived from an EMBL/GenBank/DDBJ whole genome shotgun (WGS) entry which is preliminary data.</text>
</comment>
<dbReference type="OrthoDB" id="7959174at2"/>
<dbReference type="InterPro" id="IPR036178">
    <property type="entry name" value="Formintransfe-cycloase-like_sf"/>
</dbReference>
<dbReference type="AlphaFoldDB" id="A0A4Y7RXL7"/>
<keyword evidence="3" id="KW-1185">Reference proteome</keyword>